<sequence length="280" mass="32204">MSNPPKMGVLADLKTLAHPFYITNILLSLTFILAKTTPACEYVFTNKQEMCDDGFSMWESEVYFFLLVIIMFRSRKQDTRNMINYISLATTYTKACNFILWFSVDPVTGIVYTVMVLIQFLLLGEPVYKGPENVVYFQGAGALDEELEREKQSTYLVAFYTSWSPPCASLAPAFAKLSLEYTLENLKFGKVDVGRYPEVAKKHHINTTAFSLQLPTVSLFKEGKEIYRKPCLDEKGKFRKFYFTEDNVRAAFDMNNLYLECQKQLKGKGKSLLESHEKFE</sequence>
<gene>
    <name evidence="3" type="ORF">MNOR_LOCUS10928</name>
</gene>
<dbReference type="PANTHER" id="PTHR10438">
    <property type="entry name" value="THIOREDOXIN"/>
    <property type="match status" value="1"/>
</dbReference>
<accession>A0AAV2QDQ8</accession>
<evidence type="ECO:0000256" key="1">
    <source>
        <dbReference type="SAM" id="Phobius"/>
    </source>
</evidence>
<keyword evidence="4" id="KW-1185">Reference proteome</keyword>
<dbReference type="Proteomes" id="UP001497623">
    <property type="component" value="Unassembled WGS sequence"/>
</dbReference>
<name>A0AAV2QDQ8_MEGNR</name>
<proteinExistence type="predicted"/>
<feature type="transmembrane region" description="Helical" evidence="1">
    <location>
        <begin position="16"/>
        <end position="34"/>
    </location>
</feature>
<dbReference type="Gene3D" id="3.40.30.10">
    <property type="entry name" value="Glutaredoxin"/>
    <property type="match status" value="1"/>
</dbReference>
<evidence type="ECO:0000313" key="3">
    <source>
        <dbReference type="EMBL" id="CAL4079334.1"/>
    </source>
</evidence>
<keyword evidence="1" id="KW-0472">Membrane</keyword>
<protein>
    <recommendedName>
        <fullName evidence="2">Thioredoxin domain-containing protein</fullName>
    </recommendedName>
</protein>
<feature type="domain" description="Thioredoxin" evidence="2">
    <location>
        <begin position="89"/>
        <end position="267"/>
    </location>
</feature>
<dbReference type="EMBL" id="CAXKWB010005638">
    <property type="protein sequence ID" value="CAL4079334.1"/>
    <property type="molecule type" value="Genomic_DNA"/>
</dbReference>
<dbReference type="AlphaFoldDB" id="A0AAV2QDQ8"/>
<dbReference type="InterPro" id="IPR036249">
    <property type="entry name" value="Thioredoxin-like_sf"/>
</dbReference>
<keyword evidence="1" id="KW-1133">Transmembrane helix</keyword>
<reference evidence="3 4" key="1">
    <citation type="submission" date="2024-05" db="EMBL/GenBank/DDBJ databases">
        <authorList>
            <person name="Wallberg A."/>
        </authorList>
    </citation>
    <scope>NUCLEOTIDE SEQUENCE [LARGE SCALE GENOMIC DNA]</scope>
</reference>
<keyword evidence="1" id="KW-0812">Transmembrane</keyword>
<dbReference type="InterPro" id="IPR050620">
    <property type="entry name" value="Thioredoxin_H-type-like"/>
</dbReference>
<dbReference type="Pfam" id="PF00085">
    <property type="entry name" value="Thioredoxin"/>
    <property type="match status" value="1"/>
</dbReference>
<evidence type="ECO:0000313" key="4">
    <source>
        <dbReference type="Proteomes" id="UP001497623"/>
    </source>
</evidence>
<dbReference type="SUPFAM" id="SSF52833">
    <property type="entry name" value="Thioredoxin-like"/>
    <property type="match status" value="1"/>
</dbReference>
<dbReference type="PROSITE" id="PS51352">
    <property type="entry name" value="THIOREDOXIN_2"/>
    <property type="match status" value="1"/>
</dbReference>
<organism evidence="3 4">
    <name type="scientific">Meganyctiphanes norvegica</name>
    <name type="common">Northern krill</name>
    <name type="synonym">Thysanopoda norvegica</name>
    <dbReference type="NCBI Taxonomy" id="48144"/>
    <lineage>
        <taxon>Eukaryota</taxon>
        <taxon>Metazoa</taxon>
        <taxon>Ecdysozoa</taxon>
        <taxon>Arthropoda</taxon>
        <taxon>Crustacea</taxon>
        <taxon>Multicrustacea</taxon>
        <taxon>Malacostraca</taxon>
        <taxon>Eumalacostraca</taxon>
        <taxon>Eucarida</taxon>
        <taxon>Euphausiacea</taxon>
        <taxon>Euphausiidae</taxon>
        <taxon>Meganyctiphanes</taxon>
    </lineage>
</organism>
<comment type="caution">
    <text evidence="3">The sequence shown here is derived from an EMBL/GenBank/DDBJ whole genome shotgun (WGS) entry which is preliminary data.</text>
</comment>
<dbReference type="PANTHER" id="PTHR10438:SF463">
    <property type="entry name" value="THIOREDOXIN"/>
    <property type="match status" value="1"/>
</dbReference>
<evidence type="ECO:0000259" key="2">
    <source>
        <dbReference type="PROSITE" id="PS51352"/>
    </source>
</evidence>
<dbReference type="InterPro" id="IPR013766">
    <property type="entry name" value="Thioredoxin_domain"/>
</dbReference>